<evidence type="ECO:0000256" key="4">
    <source>
        <dbReference type="ARBA" id="ARBA00022989"/>
    </source>
</evidence>
<protein>
    <submittedName>
        <fullName evidence="7">Amino acid permease</fullName>
    </submittedName>
</protein>
<dbReference type="RefSeq" id="WP_126579072.1">
    <property type="nucleotide sequence ID" value="NZ_BIFR01000001.1"/>
</dbReference>
<evidence type="ECO:0000256" key="1">
    <source>
        <dbReference type="ARBA" id="ARBA00004141"/>
    </source>
</evidence>
<feature type="transmembrane region" description="Helical" evidence="6">
    <location>
        <begin position="262"/>
        <end position="286"/>
    </location>
</feature>
<keyword evidence="3 6" id="KW-0812">Transmembrane</keyword>
<dbReference type="Gene3D" id="1.20.1740.10">
    <property type="entry name" value="Amino acid/polyamine transporter I"/>
    <property type="match status" value="1"/>
</dbReference>
<dbReference type="Pfam" id="PF13520">
    <property type="entry name" value="AA_permease_2"/>
    <property type="match status" value="1"/>
</dbReference>
<feature type="transmembrane region" description="Helical" evidence="6">
    <location>
        <begin position="219"/>
        <end position="241"/>
    </location>
</feature>
<evidence type="ECO:0000256" key="2">
    <source>
        <dbReference type="ARBA" id="ARBA00022448"/>
    </source>
</evidence>
<accession>A0A401ZWV9</accession>
<name>A0A401ZWV9_9CHLR</name>
<dbReference type="EMBL" id="BIFR01000001">
    <property type="protein sequence ID" value="GCE11348.1"/>
    <property type="molecule type" value="Genomic_DNA"/>
</dbReference>
<dbReference type="PANTHER" id="PTHR43243:SF4">
    <property type="entry name" value="CATIONIC AMINO ACID TRANSPORTER 4"/>
    <property type="match status" value="1"/>
</dbReference>
<feature type="transmembrane region" description="Helical" evidence="6">
    <location>
        <begin position="414"/>
        <end position="434"/>
    </location>
</feature>
<feature type="transmembrane region" description="Helical" evidence="6">
    <location>
        <begin position="383"/>
        <end position="402"/>
    </location>
</feature>
<proteinExistence type="predicted"/>
<feature type="transmembrane region" description="Helical" evidence="6">
    <location>
        <begin position="109"/>
        <end position="136"/>
    </location>
</feature>
<dbReference type="Proteomes" id="UP000287352">
    <property type="component" value="Unassembled WGS sequence"/>
</dbReference>
<keyword evidence="2" id="KW-0813">Transport</keyword>
<organism evidence="7 8">
    <name type="scientific">Tengunoibacter tsumagoiensis</name>
    <dbReference type="NCBI Taxonomy" id="2014871"/>
    <lineage>
        <taxon>Bacteria</taxon>
        <taxon>Bacillati</taxon>
        <taxon>Chloroflexota</taxon>
        <taxon>Ktedonobacteria</taxon>
        <taxon>Ktedonobacterales</taxon>
        <taxon>Dictyobacteraceae</taxon>
        <taxon>Tengunoibacter</taxon>
    </lineage>
</organism>
<dbReference type="GO" id="GO:0016020">
    <property type="term" value="C:membrane"/>
    <property type="evidence" value="ECO:0007669"/>
    <property type="project" value="UniProtKB-SubCell"/>
</dbReference>
<feature type="transmembrane region" description="Helical" evidence="6">
    <location>
        <begin position="156"/>
        <end position="179"/>
    </location>
</feature>
<feature type="transmembrane region" description="Helical" evidence="6">
    <location>
        <begin position="191"/>
        <end position="213"/>
    </location>
</feature>
<keyword evidence="8" id="KW-1185">Reference proteome</keyword>
<evidence type="ECO:0000313" key="8">
    <source>
        <dbReference type="Proteomes" id="UP000287352"/>
    </source>
</evidence>
<feature type="transmembrane region" description="Helical" evidence="6">
    <location>
        <begin position="440"/>
        <end position="458"/>
    </location>
</feature>
<dbReference type="OrthoDB" id="178667at2"/>
<evidence type="ECO:0000256" key="5">
    <source>
        <dbReference type="ARBA" id="ARBA00023136"/>
    </source>
</evidence>
<evidence type="ECO:0000313" key="7">
    <source>
        <dbReference type="EMBL" id="GCE11348.1"/>
    </source>
</evidence>
<sequence length="470" mass="50467">MDQNQRHSPWRIKPINLILKHEEEPDKSLKRTLGPLSITAMGIGAIVGTGIFVLTGVAAARYAGPGLILSFVIAGIVSGLAAICYAEFASTVPVAGSAYTYSYATLGELIAWIIGWDLILEYAVGAAAVSIGWSGYVTDFLQSALGITLPKALTASPFSGGIVNLPAVLIIIFLTILLIRGTSESSTFNNIMVGLKLVVIIFFLIVGFGHINPAHWTPFLPFGAGGIFRGASVIFFAYIGFDQVSTSAEEARNPSRDIPIGILISLFVCTVLYILVTLVLTGMVSYTQLDVSSPVSHALILLGLNAAGSIISVGAICGLTTVLIVLLYGQSRIFFAMSRDRLLPPIFSHVHHRFHTPYLSSIVVGIVVALVAGLTPIDVVAELTNIGTLAAFVMVSAGVLILRKTQPDLRRVFRVPLVPWLPILSIISSLILIVSLPLITIIRFIIWLALGLIIYFVYSRKHSSLEMLTE</sequence>
<evidence type="ECO:0000256" key="6">
    <source>
        <dbReference type="SAM" id="Phobius"/>
    </source>
</evidence>
<reference evidence="8" key="1">
    <citation type="submission" date="2018-12" db="EMBL/GenBank/DDBJ databases">
        <title>Tengunoibacter tsumagoiensis gen. nov., sp. nov., Dictyobacter kobayashii sp. nov., D. alpinus sp. nov., and D. joshuensis sp. nov. and description of Dictyobacteraceae fam. nov. within the order Ktedonobacterales isolated from Tengu-no-mugimeshi.</title>
        <authorList>
            <person name="Wang C.M."/>
            <person name="Zheng Y."/>
            <person name="Sakai Y."/>
            <person name="Toyoda A."/>
            <person name="Minakuchi Y."/>
            <person name="Abe K."/>
            <person name="Yokota A."/>
            <person name="Yabe S."/>
        </authorList>
    </citation>
    <scope>NUCLEOTIDE SEQUENCE [LARGE SCALE GENOMIC DNA]</scope>
    <source>
        <strain evidence="8">Uno3</strain>
    </source>
</reference>
<comment type="subcellular location">
    <subcellularLocation>
        <location evidence="1">Membrane</location>
        <topology evidence="1">Multi-pass membrane protein</topology>
    </subcellularLocation>
</comment>
<dbReference type="PIRSF" id="PIRSF006060">
    <property type="entry name" value="AA_transporter"/>
    <property type="match status" value="1"/>
</dbReference>
<feature type="transmembrane region" description="Helical" evidence="6">
    <location>
        <begin position="66"/>
        <end position="88"/>
    </location>
</feature>
<dbReference type="GO" id="GO:0015171">
    <property type="term" value="F:amino acid transmembrane transporter activity"/>
    <property type="evidence" value="ECO:0007669"/>
    <property type="project" value="TreeGrafter"/>
</dbReference>
<keyword evidence="5 6" id="KW-0472">Membrane</keyword>
<gene>
    <name evidence="7" type="ORF">KTT_12070</name>
</gene>
<evidence type="ECO:0000256" key="3">
    <source>
        <dbReference type="ARBA" id="ARBA00022692"/>
    </source>
</evidence>
<dbReference type="AlphaFoldDB" id="A0A401ZWV9"/>
<dbReference type="InterPro" id="IPR002293">
    <property type="entry name" value="AA/rel_permease1"/>
</dbReference>
<keyword evidence="4 6" id="KW-1133">Transmembrane helix</keyword>
<feature type="transmembrane region" description="Helical" evidence="6">
    <location>
        <begin position="358"/>
        <end position="377"/>
    </location>
</feature>
<feature type="transmembrane region" description="Helical" evidence="6">
    <location>
        <begin position="36"/>
        <end position="60"/>
    </location>
</feature>
<dbReference type="PANTHER" id="PTHR43243">
    <property type="entry name" value="INNER MEMBRANE TRANSPORTER YGJI-RELATED"/>
    <property type="match status" value="1"/>
</dbReference>
<feature type="transmembrane region" description="Helical" evidence="6">
    <location>
        <begin position="306"/>
        <end position="329"/>
    </location>
</feature>
<comment type="caution">
    <text evidence="7">The sequence shown here is derived from an EMBL/GenBank/DDBJ whole genome shotgun (WGS) entry which is preliminary data.</text>
</comment>